<dbReference type="InterPro" id="IPR001810">
    <property type="entry name" value="F-box_dom"/>
</dbReference>
<dbReference type="InterPro" id="IPR036047">
    <property type="entry name" value="F-box-like_dom_sf"/>
</dbReference>
<dbReference type="PANTHER" id="PTHR31111:SF73">
    <property type="entry name" value="F-BOX DOMAIN-CONTAINING PROTEIN"/>
    <property type="match status" value="1"/>
</dbReference>
<feature type="domain" description="F-box" evidence="1">
    <location>
        <begin position="770"/>
        <end position="816"/>
    </location>
</feature>
<dbReference type="Proteomes" id="UP000823674">
    <property type="component" value="Chromosome A02"/>
</dbReference>
<evidence type="ECO:0000313" key="2">
    <source>
        <dbReference type="EMBL" id="KAG5408623.1"/>
    </source>
</evidence>
<evidence type="ECO:0000313" key="3">
    <source>
        <dbReference type="Proteomes" id="UP000823674"/>
    </source>
</evidence>
<dbReference type="NCBIfam" id="TIGR01640">
    <property type="entry name" value="F_box_assoc_1"/>
    <property type="match status" value="4"/>
</dbReference>
<gene>
    <name evidence="2" type="primary">A02p008020.1_BraROA</name>
    <name evidence="2" type="ORF">IGI04_004942</name>
</gene>
<dbReference type="Pfam" id="PF08268">
    <property type="entry name" value="FBA_3"/>
    <property type="match status" value="4"/>
</dbReference>
<comment type="caution">
    <text evidence="2">The sequence shown here is derived from an EMBL/GenBank/DDBJ whole genome shotgun (WGS) entry which is preliminary data.</text>
</comment>
<sequence length="1500" mass="171645">MLPCCLSTKTISRERKGWRERERPRVYYYDQKKSPFCNKRRTNDISLDLQIEILNRLPAKSVVRFMVLSKSWQQIIRSKSFITSFPFRPLTRPLRFLLALCNIEAQSERLSCSFFSSSWLSLSSTSISTTFLSTITLPRSLTLCRSYYVNGLLKIGDSLCNPCTGKTLDLPRLVETTPSRPRWFFGYDPVNNQYKVLCITPNLAGHANQFQVFTLGAKPKTWRSIGCGIPHSTFSDGLCIDGFVYYIASTGTDMCVMRFDLKSEKFDIFARVSEKLKALFFPGNGSRNLVNYHGKVAIAIRSSRSVPSIDLFVFEAGKQDYKEKSIDNLPPLHLRMKGVINHTGGIIFAPSYFGSEVTLFHHDPKGARFKKMAFEVDAKHVWLTVSNCYMGYVESLMLIRSLRLCNKRRTYVVPLDLQIEILSRLPSESVVRFMLVSKSWREIILSKSFMRLRSLTQPLRFLLALQDIDYQTGRINCSFFSSSSLSSSSTSISTTFLSTITFPLRLASGPFYYVNGLMNMGEIICNPCTGKTISLPKLVKTTPAARRRRLADRFFGYDPVNNQYKVLCITQYLAQHATPHHYQIFTLGAKPKRWRFIDCGIPHTTLSKGLCIDGFVYYIARTDARMMCLMKFDLNSEKFNIYARVSEEMKAVYFQDNGSRTLINYHGKVAVAIQPSHSVPSIDLFIFEAGKQDYKEKSFDNLPQLHLRVKGVINHMGDIIFAPSCSERDDIVIIHHDLKGASFKKMKFEVAKHDWFNESNYFMGYTMSLHLCYNVVPLDLQIKILSLLPSKSLARFMTVSKSWQEIISSKSFIRSRSLTHPLRFLLALYDTDYETRCRNCSFFSSSSLPSSSSTSIPTTFLSKVTLPLHKTYYPTYYVNGLLNIGEIICNPCTGNTVYLPENIVCGRTGTAQRFFGYDPVNNQYKVLCLTPYTEGDTKTNYVQVFTLGAKPKTWRFIDCDIPHITWSKGLCIDGSLYYIASMDKGMCLMRFDLKSEKFDIFARLSKKMDTLFFLDEGSKTLINYHGKVAMAIRPSYSAPSVDLFVFQAGKQDYKAKSFDNIPQLHLPIKGVINHMGDIVFAPLHSRIEVNVIHHDLKGASFEKMRFDVDAKSEWEFRVRELGFPTMRRSLRLCNKRKTNVVPLDLQIEILNRLPAKSLVRFMVVSNSWQEIIRSHTFIRSFPFRSLTQSQPLRFLLALHDKDDQTGRLSCSFFSSSSSLSSSSTSISTTFLSKITFPLRCRASYRSYYVNGLMNMGEIICNPCTGKTISLPRDKRPAFSTRFFGYDLVNNQYKVLCITPHRLSTQHDFQVFTLGAKPKSWRFIDCDIPHRTWSNGLCIDGSVYYIAYTGAVTMSLMRFDLNSEKFDIFARVSEEMKAFCYLENGSRTLINYHGKVATAIQTYYEPATIDLFVFEAGKQDYKEKSFDNLPQLHLRVKSVINRAGDDVIIFAPHHSRSVASVIHHDLKGASFKMMKFEVDVKGDWFTESNCFVDYVESLMLL</sequence>
<dbReference type="PANTHER" id="PTHR31111">
    <property type="entry name" value="BNAA05G37150D PROTEIN-RELATED"/>
    <property type="match status" value="1"/>
</dbReference>
<protein>
    <recommendedName>
        <fullName evidence="1">F-box domain-containing protein</fullName>
    </recommendedName>
</protein>
<keyword evidence="3" id="KW-1185">Reference proteome</keyword>
<dbReference type="InterPro" id="IPR013187">
    <property type="entry name" value="F-box-assoc_dom_typ3"/>
</dbReference>
<dbReference type="Pfam" id="PF00646">
    <property type="entry name" value="F-box"/>
    <property type="match status" value="4"/>
</dbReference>
<organism evidence="2 3">
    <name type="scientific">Brassica rapa subsp. trilocularis</name>
    <dbReference type="NCBI Taxonomy" id="1813537"/>
    <lineage>
        <taxon>Eukaryota</taxon>
        <taxon>Viridiplantae</taxon>
        <taxon>Streptophyta</taxon>
        <taxon>Embryophyta</taxon>
        <taxon>Tracheophyta</taxon>
        <taxon>Spermatophyta</taxon>
        <taxon>Magnoliopsida</taxon>
        <taxon>eudicotyledons</taxon>
        <taxon>Gunneridae</taxon>
        <taxon>Pentapetalae</taxon>
        <taxon>rosids</taxon>
        <taxon>malvids</taxon>
        <taxon>Brassicales</taxon>
        <taxon>Brassicaceae</taxon>
        <taxon>Brassiceae</taxon>
        <taxon>Brassica</taxon>
    </lineage>
</organism>
<dbReference type="Gene3D" id="1.20.1280.50">
    <property type="match status" value="1"/>
</dbReference>
<dbReference type="PROSITE" id="PS50181">
    <property type="entry name" value="FBOX"/>
    <property type="match status" value="3"/>
</dbReference>
<evidence type="ECO:0000259" key="1">
    <source>
        <dbReference type="PROSITE" id="PS50181"/>
    </source>
</evidence>
<feature type="domain" description="F-box" evidence="1">
    <location>
        <begin position="1135"/>
        <end position="1181"/>
    </location>
</feature>
<dbReference type="SMART" id="SM00256">
    <property type="entry name" value="FBOX"/>
    <property type="match status" value="4"/>
</dbReference>
<reference evidence="2 3" key="1">
    <citation type="submission" date="2021-03" db="EMBL/GenBank/DDBJ databases">
        <authorList>
            <person name="King G.J."/>
            <person name="Bancroft I."/>
            <person name="Baten A."/>
            <person name="Bloomfield J."/>
            <person name="Borpatragohain P."/>
            <person name="He Z."/>
            <person name="Irish N."/>
            <person name="Irwin J."/>
            <person name="Liu K."/>
            <person name="Mauleon R.P."/>
            <person name="Moore J."/>
            <person name="Morris R."/>
            <person name="Ostergaard L."/>
            <person name="Wang B."/>
            <person name="Wells R."/>
        </authorList>
    </citation>
    <scope>NUCLEOTIDE SEQUENCE [LARGE SCALE GENOMIC DNA]</scope>
    <source>
        <strain evidence="2">R-o-18</strain>
        <tissue evidence="2">Leaf</tissue>
    </source>
</reference>
<name>A0ABQ7NCL3_BRACM</name>
<accession>A0ABQ7NCL3</accession>
<proteinExistence type="predicted"/>
<feature type="domain" description="F-box" evidence="1">
    <location>
        <begin position="407"/>
        <end position="452"/>
    </location>
</feature>
<dbReference type="EMBL" id="JADBGQ010000002">
    <property type="protein sequence ID" value="KAG5408623.1"/>
    <property type="molecule type" value="Genomic_DNA"/>
</dbReference>
<dbReference type="InterPro" id="IPR017451">
    <property type="entry name" value="F-box-assoc_interact_dom"/>
</dbReference>
<dbReference type="SUPFAM" id="SSF81383">
    <property type="entry name" value="F-box domain"/>
    <property type="match status" value="4"/>
</dbReference>